<feature type="binding site" evidence="8 11">
    <location>
        <begin position="179"/>
        <end position="184"/>
    </location>
    <ligand>
        <name>NADP(+)</name>
        <dbReference type="ChEBI" id="CHEBI:58349"/>
    </ligand>
</feature>
<keyword evidence="5 8" id="KW-0560">Oxidoreductase</keyword>
<organism evidence="17 18">
    <name type="scientific">Archaeoglobus sulfaticallidus PM70-1</name>
    <dbReference type="NCBI Taxonomy" id="387631"/>
    <lineage>
        <taxon>Archaea</taxon>
        <taxon>Methanobacteriati</taxon>
        <taxon>Methanobacteriota</taxon>
        <taxon>Archaeoglobi</taxon>
        <taxon>Archaeoglobales</taxon>
        <taxon>Archaeoglobaceae</taxon>
        <taxon>Archaeoglobus</taxon>
    </lineage>
</organism>
<evidence type="ECO:0000256" key="11">
    <source>
        <dbReference type="PIRSR" id="PIRSR000445-3"/>
    </source>
</evidence>
<dbReference type="FunFam" id="3.30.460.30:FF:000001">
    <property type="entry name" value="Glutamyl-tRNA reductase"/>
    <property type="match status" value="1"/>
</dbReference>
<dbReference type="eggNOG" id="arCOG01036">
    <property type="taxonomic scope" value="Archaea"/>
</dbReference>
<comment type="pathway">
    <text evidence="1 8 13">Porphyrin-containing compound metabolism; protoporphyrin-IX biosynthesis; 5-aminolevulinate from L-glutamyl-tRNA(Glu): step 1/2.</text>
</comment>
<dbReference type="FunFam" id="3.40.50.720:FF:000031">
    <property type="entry name" value="Glutamyl-tRNA reductase"/>
    <property type="match status" value="1"/>
</dbReference>
<evidence type="ECO:0000256" key="2">
    <source>
        <dbReference type="ARBA" id="ARBA00005916"/>
    </source>
</evidence>
<evidence type="ECO:0000256" key="4">
    <source>
        <dbReference type="ARBA" id="ARBA00022857"/>
    </source>
</evidence>
<dbReference type="HOGENOM" id="CLU_035113_0_0_2"/>
<evidence type="ECO:0000259" key="16">
    <source>
        <dbReference type="Pfam" id="PF05201"/>
    </source>
</evidence>
<evidence type="ECO:0000256" key="1">
    <source>
        <dbReference type="ARBA" id="ARBA00005059"/>
    </source>
</evidence>
<dbReference type="CDD" id="cd05213">
    <property type="entry name" value="NAD_bind_Glutamyl_tRNA_reduct"/>
    <property type="match status" value="1"/>
</dbReference>
<keyword evidence="4 8" id="KW-0521">NADP</keyword>
<comment type="subunit">
    <text evidence="8">Homodimer.</text>
</comment>
<feature type="binding site" evidence="8 10">
    <location>
        <position position="110"/>
    </location>
    <ligand>
        <name>substrate</name>
    </ligand>
</feature>
<dbReference type="InterPro" id="IPR015895">
    <property type="entry name" value="4pyrrol_synth_GluRdtase_N"/>
</dbReference>
<keyword evidence="6 8" id="KW-0627">Porphyrin biosynthesis</keyword>
<comment type="domain">
    <text evidence="8">Possesses an unusual extended V-shaped dimeric structure with each monomer consisting of three distinct domains arranged along a curved 'spinal' alpha-helix. The N-terminal catalytic domain specifically recognizes the glutamate moiety of the substrate. The second domain is the NADPH-binding domain, and the third C-terminal domain is responsible for dimerization.</text>
</comment>
<evidence type="ECO:0000256" key="5">
    <source>
        <dbReference type="ARBA" id="ARBA00023002"/>
    </source>
</evidence>
<dbReference type="InterPro" id="IPR036291">
    <property type="entry name" value="NAD(P)-bd_dom_sf"/>
</dbReference>
<dbReference type="EMBL" id="CP005290">
    <property type="protein sequence ID" value="AGK60580.1"/>
    <property type="molecule type" value="Genomic_DNA"/>
</dbReference>
<dbReference type="Pfam" id="PF00745">
    <property type="entry name" value="GlutR_dimer"/>
    <property type="match status" value="1"/>
</dbReference>
<feature type="binding site" evidence="8 10">
    <location>
        <position position="99"/>
    </location>
    <ligand>
        <name>substrate</name>
    </ligand>
</feature>
<evidence type="ECO:0000313" key="18">
    <source>
        <dbReference type="Proteomes" id="UP000013307"/>
    </source>
</evidence>
<dbReference type="OrthoDB" id="4562at2157"/>
<dbReference type="InterPro" id="IPR018214">
    <property type="entry name" value="GluRdtase_CS"/>
</dbReference>
<dbReference type="PANTHER" id="PTHR43013">
    <property type="entry name" value="GLUTAMYL-TRNA REDUCTASE"/>
    <property type="match status" value="1"/>
</dbReference>
<comment type="function">
    <text evidence="8">Catalyzes the NADPH-dependent reduction of glutamyl-tRNA(Glu) to glutamate 1-semialdehyde (GSA).</text>
</comment>
<reference evidence="17 18" key="1">
    <citation type="journal article" date="2013" name="Genome Announc.">
        <title>Complete Genome Sequence of the Thermophilic and Facultatively Chemolithoautotrophic Sulfate Reducer Archaeoglobus sulfaticallidus Strain PM70-1T.</title>
        <authorList>
            <person name="Stokke R."/>
            <person name="Hocking W.P."/>
            <person name="Steinsbu B.O."/>
            <person name="Steen I.H."/>
        </authorList>
    </citation>
    <scope>NUCLEOTIDE SEQUENCE [LARGE SCALE GENOMIC DNA]</scope>
    <source>
        <strain evidence="17">PM70-1</strain>
    </source>
</reference>
<accession>N0BKA3</accession>
<name>N0BKA3_9EURY</name>
<dbReference type="Gene3D" id="3.40.50.720">
    <property type="entry name" value="NAD(P)-binding Rossmann-like Domain"/>
    <property type="match status" value="1"/>
</dbReference>
<feature type="binding site" evidence="8 10">
    <location>
        <begin position="104"/>
        <end position="106"/>
    </location>
    <ligand>
        <name>substrate</name>
    </ligand>
</feature>
<comment type="miscellaneous">
    <text evidence="8">During catalysis, the active site Cys acts as a nucleophile attacking the alpha-carbonyl group of tRNA-bound glutamate with the formation of a thioester intermediate between enzyme and glutamate, and the concomitant release of tRNA(Glu). The thioester intermediate is finally reduced by direct hydride transfer from NADPH, to form the product GSA.</text>
</comment>
<dbReference type="NCBIfam" id="TIGR01035">
    <property type="entry name" value="hemA"/>
    <property type="match status" value="1"/>
</dbReference>
<dbReference type="PROSITE" id="PS00747">
    <property type="entry name" value="GLUTR"/>
    <property type="match status" value="1"/>
</dbReference>
<evidence type="ECO:0000256" key="3">
    <source>
        <dbReference type="ARBA" id="ARBA00012970"/>
    </source>
</evidence>
<comment type="similarity">
    <text evidence="2 8 13">Belongs to the glutamyl-tRNA reductase family.</text>
</comment>
<evidence type="ECO:0000256" key="6">
    <source>
        <dbReference type="ARBA" id="ARBA00023244"/>
    </source>
</evidence>
<dbReference type="PANTHER" id="PTHR43013:SF1">
    <property type="entry name" value="GLUTAMYL-TRNA REDUCTASE"/>
    <property type="match status" value="1"/>
</dbReference>
<dbReference type="SUPFAM" id="SSF69742">
    <property type="entry name" value="Glutamyl tRNA-reductase catalytic, N-terminal domain"/>
    <property type="match status" value="1"/>
</dbReference>
<sequence length="434" mass="49022">MEITCMVISHKKAPIDVLEKIWQKDLRKVIVDMLSRKEISECAFLMTCNRVELYLVGNNTMDVLREFSSKFEIDESYVEYKKDDSAIMHLMRVCSGLESMMVGEDQILGQVREYYHICKDLGGIGGYLDLVFKKAINTGRKVRNLTGINKGSVSIGSAAVELAEDVLGSLDGRKILLIGAGEMGTLVANSIANKNACTVLIANRTYEKAEELAKKIGGVAVRFDMLESCMTDCDVIISATSAPHYILRKDTVERVMRNRDRGILIVDIALPRDVEEDVKQIPGVELYTIDDLRIISERNLEKRKEKIPMAEKIIHEEFINLKNAIKEKKANHAISLMYSSAERIKRDEIIELYNKLSAKYGVDETVLPILEGFVNSLVKKYLRLPTMRLREAARNGKPEIIEYVEYLFGGEDFVSCNEDAKTEKEKAEADSERG</sequence>
<gene>
    <name evidence="8" type="primary">hemA</name>
    <name evidence="17" type="ORF">Asulf_00559</name>
</gene>
<dbReference type="HAMAP" id="MF_00087">
    <property type="entry name" value="Glu_tRNA_reductase"/>
    <property type="match status" value="1"/>
</dbReference>
<dbReference type="GO" id="GO:0019353">
    <property type="term" value="P:protoporphyrinogen IX biosynthetic process from glutamate"/>
    <property type="evidence" value="ECO:0007669"/>
    <property type="project" value="TreeGrafter"/>
</dbReference>
<feature type="domain" description="Quinate/shikimate 5-dehydrogenase/glutamyl-tRNA reductase" evidence="15">
    <location>
        <begin position="161"/>
        <end position="294"/>
    </location>
</feature>
<dbReference type="GeneID" id="15392202"/>
<dbReference type="SUPFAM" id="SSF51735">
    <property type="entry name" value="NAD(P)-binding Rossmann-fold domains"/>
    <property type="match status" value="1"/>
</dbReference>
<evidence type="ECO:0000313" key="17">
    <source>
        <dbReference type="EMBL" id="AGK60580.1"/>
    </source>
</evidence>
<dbReference type="UniPathway" id="UPA00251">
    <property type="reaction ID" value="UER00316"/>
</dbReference>
<comment type="catalytic activity">
    <reaction evidence="7 8 13">
        <text>(S)-4-amino-5-oxopentanoate + tRNA(Glu) + NADP(+) = L-glutamyl-tRNA(Glu) + NADPH + H(+)</text>
        <dbReference type="Rhea" id="RHEA:12344"/>
        <dbReference type="Rhea" id="RHEA-COMP:9663"/>
        <dbReference type="Rhea" id="RHEA-COMP:9680"/>
        <dbReference type="ChEBI" id="CHEBI:15378"/>
        <dbReference type="ChEBI" id="CHEBI:57501"/>
        <dbReference type="ChEBI" id="CHEBI:57783"/>
        <dbReference type="ChEBI" id="CHEBI:58349"/>
        <dbReference type="ChEBI" id="CHEBI:78442"/>
        <dbReference type="ChEBI" id="CHEBI:78520"/>
        <dbReference type="EC" id="1.2.1.70"/>
    </reaction>
</comment>
<dbReference type="InterPro" id="IPR036343">
    <property type="entry name" value="GluRdtase_N_sf"/>
</dbReference>
<dbReference type="EC" id="1.2.1.70" evidence="3 8"/>
<evidence type="ECO:0000256" key="7">
    <source>
        <dbReference type="ARBA" id="ARBA00047464"/>
    </source>
</evidence>
<dbReference type="Proteomes" id="UP000013307">
    <property type="component" value="Chromosome"/>
</dbReference>
<feature type="active site" description="Nucleophile" evidence="8 9">
    <location>
        <position position="48"/>
    </location>
</feature>
<feature type="binding site" evidence="8 10">
    <location>
        <begin position="47"/>
        <end position="50"/>
    </location>
    <ligand>
        <name>substrate</name>
    </ligand>
</feature>
<dbReference type="RefSeq" id="WP_015590179.1">
    <property type="nucleotide sequence ID" value="NC_021169.1"/>
</dbReference>
<dbReference type="InterPro" id="IPR036453">
    <property type="entry name" value="GluRdtase_dimer_dom_sf"/>
</dbReference>
<feature type="domain" description="Glutamyl-tRNA reductase N-terminal" evidence="16">
    <location>
        <begin position="8"/>
        <end position="146"/>
    </location>
</feature>
<evidence type="ECO:0000256" key="12">
    <source>
        <dbReference type="PIRSR" id="PIRSR000445-4"/>
    </source>
</evidence>
<keyword evidence="18" id="KW-1185">Reference proteome</keyword>
<feature type="domain" description="Tetrapyrrole biosynthesis glutamyl-tRNA reductase dimerisation" evidence="14">
    <location>
        <begin position="310"/>
        <end position="409"/>
    </location>
</feature>
<protein>
    <recommendedName>
        <fullName evidence="3 8">Glutamyl-tRNA reductase</fullName>
        <shortName evidence="8">GluTR</shortName>
        <ecNumber evidence="3 8">1.2.1.70</ecNumber>
    </recommendedName>
</protein>
<proteinExistence type="inferred from homology"/>
<dbReference type="PIRSF" id="PIRSF000445">
    <property type="entry name" value="4pyrrol_synth_GluRdtase"/>
    <property type="match status" value="1"/>
</dbReference>
<dbReference type="Pfam" id="PF05201">
    <property type="entry name" value="GlutR_N"/>
    <property type="match status" value="1"/>
</dbReference>
<evidence type="ECO:0000259" key="14">
    <source>
        <dbReference type="Pfam" id="PF00745"/>
    </source>
</evidence>
<feature type="site" description="Important for activity" evidence="8 12">
    <location>
        <position position="89"/>
    </location>
</feature>
<evidence type="ECO:0000256" key="13">
    <source>
        <dbReference type="RuleBase" id="RU000584"/>
    </source>
</evidence>
<dbReference type="InterPro" id="IPR000343">
    <property type="entry name" value="4pyrrol_synth_GluRdtase"/>
</dbReference>
<dbReference type="KEGG" id="ast:Asulf_00559"/>
<evidence type="ECO:0000256" key="8">
    <source>
        <dbReference type="HAMAP-Rule" id="MF_00087"/>
    </source>
</evidence>
<dbReference type="InterPro" id="IPR015896">
    <property type="entry name" value="4pyrrol_synth_GluRdtase_dimer"/>
</dbReference>
<evidence type="ECO:0000256" key="10">
    <source>
        <dbReference type="PIRSR" id="PIRSR000445-2"/>
    </source>
</evidence>
<dbReference type="GO" id="GO:0008883">
    <property type="term" value="F:glutamyl-tRNA reductase activity"/>
    <property type="evidence" value="ECO:0007669"/>
    <property type="project" value="UniProtKB-UniRule"/>
</dbReference>
<dbReference type="GO" id="GO:0050661">
    <property type="term" value="F:NADP binding"/>
    <property type="evidence" value="ECO:0007669"/>
    <property type="project" value="InterPro"/>
</dbReference>
<dbReference type="STRING" id="387631.Asulf_00559"/>
<dbReference type="InterPro" id="IPR006151">
    <property type="entry name" value="Shikm_DH/Glu-tRNA_Rdtase"/>
</dbReference>
<dbReference type="AlphaFoldDB" id="N0BKA3"/>
<dbReference type="Pfam" id="PF01488">
    <property type="entry name" value="Shikimate_DH"/>
    <property type="match status" value="1"/>
</dbReference>
<dbReference type="Gene3D" id="3.30.460.30">
    <property type="entry name" value="Glutamyl-tRNA reductase, N-terminal domain"/>
    <property type="match status" value="1"/>
</dbReference>
<evidence type="ECO:0000259" key="15">
    <source>
        <dbReference type="Pfam" id="PF01488"/>
    </source>
</evidence>
<evidence type="ECO:0000256" key="9">
    <source>
        <dbReference type="PIRSR" id="PIRSR000445-1"/>
    </source>
</evidence>
<dbReference type="SUPFAM" id="SSF69075">
    <property type="entry name" value="Glutamyl tRNA-reductase dimerization domain"/>
    <property type="match status" value="1"/>
</dbReference>